<dbReference type="GO" id="GO:0006508">
    <property type="term" value="P:proteolysis"/>
    <property type="evidence" value="ECO:0007669"/>
    <property type="project" value="UniProtKB-KW"/>
</dbReference>
<feature type="coiled-coil region" evidence="5">
    <location>
        <begin position="2878"/>
        <end position="2912"/>
    </location>
</feature>
<dbReference type="InterPro" id="IPR036875">
    <property type="entry name" value="Znf_CCHC_sf"/>
</dbReference>
<evidence type="ECO:0000256" key="2">
    <source>
        <dbReference type="ARBA" id="ARBA00022723"/>
    </source>
</evidence>
<dbReference type="Pfam" id="PF13976">
    <property type="entry name" value="gag_pre-integrs"/>
    <property type="match status" value="1"/>
</dbReference>
<dbReference type="InterPro" id="IPR001584">
    <property type="entry name" value="Integrase_cat-core"/>
</dbReference>
<feature type="coiled-coil region" evidence="5">
    <location>
        <begin position="874"/>
        <end position="915"/>
    </location>
</feature>
<keyword evidence="5" id="KW-0175">Coiled coil</keyword>
<keyword evidence="2" id="KW-0479">Metal-binding</keyword>
<dbReference type="InterPro" id="IPR054722">
    <property type="entry name" value="PolX-like_BBD"/>
</dbReference>
<feature type="compositionally biased region" description="Polar residues" evidence="6">
    <location>
        <begin position="1173"/>
        <end position="1184"/>
    </location>
</feature>
<dbReference type="InterPro" id="IPR001878">
    <property type="entry name" value="Znf_CCHC"/>
</dbReference>
<name>A0A6L2NPR7_TANCI</name>
<keyword evidence="4" id="KW-0863">Zinc-finger</keyword>
<feature type="coiled-coil region" evidence="5">
    <location>
        <begin position="405"/>
        <end position="482"/>
    </location>
</feature>
<dbReference type="GO" id="GO:0008270">
    <property type="term" value="F:zinc ion binding"/>
    <property type="evidence" value="ECO:0007669"/>
    <property type="project" value="UniProtKB-KW"/>
</dbReference>
<dbReference type="SMART" id="SM00343">
    <property type="entry name" value="ZnF_C2HC"/>
    <property type="match status" value="2"/>
</dbReference>
<evidence type="ECO:0000256" key="5">
    <source>
        <dbReference type="SAM" id="Coils"/>
    </source>
</evidence>
<dbReference type="PROSITE" id="PS50158">
    <property type="entry name" value="ZF_CCHC"/>
    <property type="match status" value="1"/>
</dbReference>
<feature type="compositionally biased region" description="Polar residues" evidence="6">
    <location>
        <begin position="2047"/>
        <end position="2061"/>
    </location>
</feature>
<dbReference type="GO" id="GO:0008233">
    <property type="term" value="F:peptidase activity"/>
    <property type="evidence" value="ECO:0007669"/>
    <property type="project" value="UniProtKB-KW"/>
</dbReference>
<gene>
    <name evidence="9" type="ORF">Tci_058563</name>
</gene>
<keyword evidence="3" id="KW-0378">Hydrolase</keyword>
<feature type="region of interest" description="Disordered" evidence="6">
    <location>
        <begin position="3011"/>
        <end position="3048"/>
    </location>
</feature>
<dbReference type="InterPro" id="IPR025724">
    <property type="entry name" value="GAG-pre-integrase_dom"/>
</dbReference>
<dbReference type="Pfam" id="PF14223">
    <property type="entry name" value="Retrotran_gag_2"/>
    <property type="match status" value="1"/>
</dbReference>
<evidence type="ECO:0000256" key="3">
    <source>
        <dbReference type="ARBA" id="ARBA00022801"/>
    </source>
</evidence>
<dbReference type="PANTHER" id="PTHR42648:SF32">
    <property type="entry name" value="RIBONUCLEASE H-LIKE DOMAIN, GAG-PRE-INTEGRASE DOMAIN PROTEIN-RELATED"/>
    <property type="match status" value="1"/>
</dbReference>
<evidence type="ECO:0000259" key="8">
    <source>
        <dbReference type="PROSITE" id="PS50994"/>
    </source>
</evidence>
<dbReference type="SUPFAM" id="SSF57756">
    <property type="entry name" value="Retrovirus zinc finger-like domains"/>
    <property type="match status" value="1"/>
</dbReference>
<evidence type="ECO:0000256" key="1">
    <source>
        <dbReference type="ARBA" id="ARBA00022670"/>
    </source>
</evidence>
<reference evidence="9" key="1">
    <citation type="journal article" date="2019" name="Sci. Rep.">
        <title>Draft genome of Tanacetum cinerariifolium, the natural source of mosquito coil.</title>
        <authorList>
            <person name="Yamashiro T."/>
            <person name="Shiraishi A."/>
            <person name="Satake H."/>
            <person name="Nakayama K."/>
        </authorList>
    </citation>
    <scope>NUCLEOTIDE SEQUENCE</scope>
</reference>
<feature type="domain" description="Integrase catalytic" evidence="8">
    <location>
        <begin position="1344"/>
        <end position="1418"/>
    </location>
</feature>
<dbReference type="InterPro" id="IPR012337">
    <property type="entry name" value="RNaseH-like_sf"/>
</dbReference>
<dbReference type="EMBL" id="BKCJ010009358">
    <property type="protein sequence ID" value="GEU86585.1"/>
    <property type="molecule type" value="Genomic_DNA"/>
</dbReference>
<dbReference type="Pfam" id="PF07727">
    <property type="entry name" value="RVT_2"/>
    <property type="match status" value="1"/>
</dbReference>
<evidence type="ECO:0000313" key="9">
    <source>
        <dbReference type="EMBL" id="GEU86585.1"/>
    </source>
</evidence>
<dbReference type="InterPro" id="IPR036397">
    <property type="entry name" value="RNaseH_sf"/>
</dbReference>
<dbReference type="InterPro" id="IPR039537">
    <property type="entry name" value="Retrotran_Ty1/copia-like"/>
</dbReference>
<protein>
    <submittedName>
        <fullName evidence="9">Uncharacterized protein</fullName>
    </submittedName>
</protein>
<evidence type="ECO:0000259" key="7">
    <source>
        <dbReference type="PROSITE" id="PS50158"/>
    </source>
</evidence>
<dbReference type="Gene3D" id="4.10.60.10">
    <property type="entry name" value="Zinc finger, CCHC-type"/>
    <property type="match status" value="1"/>
</dbReference>
<feature type="non-terminal residue" evidence="9">
    <location>
        <position position="1"/>
    </location>
</feature>
<evidence type="ECO:0000256" key="4">
    <source>
        <dbReference type="PROSITE-ProRule" id="PRU00047"/>
    </source>
</evidence>
<dbReference type="Pfam" id="PF00098">
    <property type="entry name" value="zf-CCHC"/>
    <property type="match status" value="1"/>
</dbReference>
<feature type="region of interest" description="Disordered" evidence="6">
    <location>
        <begin position="1157"/>
        <end position="1184"/>
    </location>
</feature>
<organism evidence="9">
    <name type="scientific">Tanacetum cinerariifolium</name>
    <name type="common">Dalmatian daisy</name>
    <name type="synonym">Chrysanthemum cinerariifolium</name>
    <dbReference type="NCBI Taxonomy" id="118510"/>
    <lineage>
        <taxon>Eukaryota</taxon>
        <taxon>Viridiplantae</taxon>
        <taxon>Streptophyta</taxon>
        <taxon>Embryophyta</taxon>
        <taxon>Tracheophyta</taxon>
        <taxon>Spermatophyta</taxon>
        <taxon>Magnoliopsida</taxon>
        <taxon>eudicotyledons</taxon>
        <taxon>Gunneridae</taxon>
        <taxon>Pentapetalae</taxon>
        <taxon>asterids</taxon>
        <taxon>campanulids</taxon>
        <taxon>Asterales</taxon>
        <taxon>Asteraceae</taxon>
        <taxon>Asteroideae</taxon>
        <taxon>Anthemideae</taxon>
        <taxon>Anthemidinae</taxon>
        <taxon>Tanacetum</taxon>
    </lineage>
</organism>
<dbReference type="PROSITE" id="PS50994">
    <property type="entry name" value="INTEGRASE"/>
    <property type="match status" value="1"/>
</dbReference>
<keyword evidence="4" id="KW-0862">Zinc</keyword>
<dbReference type="Pfam" id="PF22936">
    <property type="entry name" value="Pol_BBD"/>
    <property type="match status" value="1"/>
</dbReference>
<dbReference type="GO" id="GO:0003676">
    <property type="term" value="F:nucleic acid binding"/>
    <property type="evidence" value="ECO:0007669"/>
    <property type="project" value="InterPro"/>
</dbReference>
<dbReference type="GO" id="GO:0015074">
    <property type="term" value="P:DNA integration"/>
    <property type="evidence" value="ECO:0007669"/>
    <property type="project" value="InterPro"/>
</dbReference>
<feature type="region of interest" description="Disordered" evidence="6">
    <location>
        <begin position="1027"/>
        <end position="1057"/>
    </location>
</feature>
<dbReference type="PANTHER" id="PTHR42648">
    <property type="entry name" value="TRANSPOSASE, PUTATIVE-RELATED"/>
    <property type="match status" value="1"/>
</dbReference>
<sequence>VIFFSIHSDEWKSFQSQHQTALRIIRRHYNLIPDELRFKTTCSIDKDKYMMKAQAHVSKFSAISDVQDKFSLDASAKLTRGKLNKRSKDVDLSKDKSGLESPPEFRRSWYVEEHVRSGVSSSVLAQWQQRLMELTTVENLVVKKDDGNGGFGLPPEVYALVSNHKVAKELWERIQLLVQGTSLTKQESECKLYDEFDKFAYKKGESLRDFYLIFSLLLNDMNIYNMKLEQFQVNTKFLNTLPPKWSKFMTDVKLVRDLHTTNVDQLHAYLGQHEFHANEVRLMHEGPNGNNSGKQRTVVCYNCKREGHMSKQCIKPEWKRDEAWFKDKVLLVQAQANEQILHEEEVEFLADLGIVEAQTTQYDITNNIAYQADDLDAYDSDCDEINSAKIALMANLSHYGFDNLVEDNKSVNETLTAELERYKDQVRILKEGNNVDKPSDLCAQSLEIDTLKQTLLKHLKEKESLKQMVTLLKNNFQKEESRNIDRELALKKQVKELKNIMFKRNQSIQTVHVLTKPQFFYDHTTRQALGFQNLCYLKKAQQLEPKLYDGSVIQKTNAIVIRDSEETLMLEDESPLELMLLKNLRKTCKVFNAAGERLSAEVILNGDSPAPTRVVDGFFQPVALTLAEHRLARKNELKARGTLSMALTDKHQLKFNTHKDANTLMEAIEKSLKIYEAEVKSSSSASTSTQNITFVSSSNTNSTNKPVSAGASVYALSAKIPVSSLLNVDFLSNAVIYSFFASQSLSPQLDNDDLKQIDADDLEEMDLKWQISMLTVSQCDGVGSYDWSFQVDEEPTNYALIAFSYSSSFSDNEVVSCSKACTKEYATLQSHYDKVTEDYRKSQFNVISYQTRLESVESRLLVYQQNEYVFKEDIELLKLEVQLIENALVSLRQNLEKAEQERDDLKLKLEKFQTSSKNLTKLLASQTNAKTGLGHNYQVFTHTMFDYDDYISSGSDDSLPPSPIYDRYQSGNGYHAVPLPYTGTFMPPKPDLVFNNAPNAVETDHPAFNVKLSPTKPDLDFFVQPTEQVKSPRPSVPHVETSIPAASPKPAILKPTSNGKCRNRKACFVCNSLDHLIKDYDYHEKKMAQPTARNHAQKGTHKQYAQMPLPNPQRHVVPTKVLTQSKLVPINDVPINAVRPVSTAVLKISVTKPRQAKTIVTKPNSPTRRHTNRNPTPKASNSPPRVTAVRALVVNAAHGNMSYLSDFEELNGGYVSFRGNPKEGKIFGKCKIRTGKLDFDDVYFIKELKFNPFSVSQMCDKKNSVLFTDTECLVLSPEFKLPDASQVLLRVLKENNMYNVNLKNIVPFGDLTCLFAKVTLNESNLWHRRLGHINFKTMNKLLKGIKREYSVSRTPQQNGIAERKNRTLIEAAKTMLADSLLPIPFLAEAVNTTCYVQNRVLVTKPHKKTPYELLHGRSQSIGFMRPFGCLVTIFNTLDSLGKFDGKNTDGDIAFDEKEHEFDEKKPESEVNFSPSSKFEDFSDNSINEVNAAGTLVPTFGQIFPNNTNTFSAAGPSNAAASPTHGKTLCIDASQLPDDPDMPELEDITYSNNEDDVGVEADFKNLETSITVCPIPTVRFHKDHPVTQIIGDLSSATQTMSMTRVAKDQGGASSIQDAEGLGLSRFAVWKKSIGTKWVFRNKKDERGIVVRNKARLFAQGHTQEDGIDYEEVFAPSAFLYGTIEEEVYVCQPPGFEDPDYPDKVYKVVKALYGLHQAPRAWYETLANYLLENGFQRGKIDQTLLIKRQKGDILLVQIYVDDIIFDEKSASTPIDTEKPLLKDPDGEDVDVHTYRSMIVKRIFRYLKGKPHLGLWYPKDLRFDLVAYSDSDYAGASLDRKSTSGGVNTHRCNEDRLELMELMVFLLPKVEKVEIEFWTTVAVKKVNDITRLQALVDQKKVVVTEATIRDALCLDDVKGVECLPNEEIFTELARMCYEKPSTKLTFYKAFFSSQWKFLIHTILQCMSAKRTSWNEFSSSMASAVICLSSVEQQVAEGDADEVHGEDVNAVGVVTEGVVSAADDVVPTADEEPSIPSPTSSTPPPQPSHDIPSTSQVQPTRPQSPQIAQALEITKLKRRVKKLKKRNKLNVLKLRRLKRVGSAQRIDTSDDTVMDDVSKHGGIIENIDADEDVILEDAKDVAVEKSGDVKDNAEEESDPIELQEVVDVVTTAKIIIEVVTAASITITTADVPIPAATTVAAPTLTVAPSRRTKGVVIRDPEKSTTTFTIIHSEAKSKDKEAELNKTIDWDEVINYVNKKAKEDNAVKRYQAIKRKPQTEAQARKNMMVYLKNVVGFKMDYFKGMSYDDIRPVFEKYFDSNVAFLQKTKEQMYEKDSRALKRLNESKEERRLKSRSWMRRKFDREDLEALWSLVKERFATTKPKNFFDDFLLITLGAMFEKPDIHAQIWKNQRSIHGQAKVKSWNCWNPVKMWIEQYFLLTDYSLWEVILNGDSPAPTRVVDGVLQPVAPTMAEHMLTRKNELKARGTLLVALPDKHQLKFNTHKDAKTLMEAIEKMFGGNTKTKKEDINLKFLRSLPSEWRTHTLLWRNKTDLEEQSLDDLFNILKIFEAECNTPILVNIAAKANLGIAAIKGNRRGSRGWERLWGEFYRIETSMEDVEGCLYCYGLYGAKGRDVVILKTKRWIVVLVKSLWVKEITHLKTCIKDYNQDLIAKSSSSASTSTQNIAFVSSSNTNSTNEPVSAAISISAVSAKIPISSLPNVDSLSNALIYIFFASQSSSPQLDNDDLKKINADDLEKMDLKWQISMLTVECYNCHMKGNFTRECSYDWSFQADEEPTNYALMAFSSSSSSSDNKVVSCLKACTKAYATLQSNYDKLTEDYRKSQFNVISYQTKLESIEARLLVYQQNESVFEEDIKLLKLEVQLRDNALVSLRQNLEKEEQERDDLKLKLEKFQTSSKNLTELLASHSNAKTGLGYNSQVFTRAMFDCDDYLSFGNDKSFHPSPIYDRYQSGNRYHVVPPRYIGTFMPPKPDLIFNNAPNAVETDHPAFNVKLSLTKPDPDLSHTNKPSAPIIEDWDSDSKDESKTKTPQNVPKVLTQSKLVPINDVPINAVRPVSTVVPKISVTRLIQAKTVVTKPNLPTRRHINHSHLQKPIILLPELLLLRLQWLMLLRGNPQHALKDNGVIDSGCSRHMIGNMSYLSDFKELNGGYVAFGGNPKGAKISGKGKIRTGKLDFDDVYFVKELKFNPFSVSQMCDKKNSVLFTDTECLVLSPEFKLPNAS</sequence>
<comment type="caution">
    <text evidence="9">The sequence shown here is derived from an EMBL/GenBank/DDBJ whole genome shotgun (WGS) entry which is preliminary data.</text>
</comment>
<evidence type="ECO:0000256" key="6">
    <source>
        <dbReference type="SAM" id="MobiDB-lite"/>
    </source>
</evidence>
<proteinExistence type="predicted"/>
<feature type="domain" description="CCHC-type" evidence="7">
    <location>
        <begin position="300"/>
        <end position="313"/>
    </location>
</feature>
<feature type="region of interest" description="Disordered" evidence="6">
    <location>
        <begin position="2021"/>
        <end position="2061"/>
    </location>
</feature>
<dbReference type="InterPro" id="IPR013103">
    <property type="entry name" value="RVT_2"/>
</dbReference>
<dbReference type="Gene3D" id="3.30.420.10">
    <property type="entry name" value="Ribonuclease H-like superfamily/Ribonuclease H"/>
    <property type="match status" value="1"/>
</dbReference>
<keyword evidence="1" id="KW-0645">Protease</keyword>
<accession>A0A6L2NPR7</accession>
<dbReference type="SUPFAM" id="SSF53098">
    <property type="entry name" value="Ribonuclease H-like"/>
    <property type="match status" value="1"/>
</dbReference>